<evidence type="ECO:0000256" key="2">
    <source>
        <dbReference type="ARBA" id="ARBA00022475"/>
    </source>
</evidence>
<sequence>MLNTLAVALGGSIGALLRYQVGVLVTRRGIPAYKGTFFINIVGALLIGILAAIHQRYDIAAGYALTVTGFLGGFTTFSTFAVQLVSLLRERQFKTAVQVGGFTILLGIPLAAIGFLAVQAILES</sequence>
<dbReference type="Proteomes" id="UP000570361">
    <property type="component" value="Unassembled WGS sequence"/>
</dbReference>
<name>A0A7W5FRD7_9BACL</name>
<proteinExistence type="inferred from homology"/>
<feature type="binding site" evidence="10">
    <location>
        <position position="75"/>
    </location>
    <ligand>
        <name>Na(+)</name>
        <dbReference type="ChEBI" id="CHEBI:29101"/>
        <note>structural</note>
    </ligand>
</feature>
<keyword evidence="12" id="KW-1185">Reference proteome</keyword>
<evidence type="ECO:0000256" key="4">
    <source>
        <dbReference type="ARBA" id="ARBA00022989"/>
    </source>
</evidence>
<keyword evidence="2 10" id="KW-1003">Cell membrane</keyword>
<keyword evidence="6 10" id="KW-0407">Ion channel</keyword>
<keyword evidence="4 10" id="KW-1133">Transmembrane helix</keyword>
<feature type="binding site" evidence="10">
    <location>
        <position position="72"/>
    </location>
    <ligand>
        <name>Na(+)</name>
        <dbReference type="ChEBI" id="CHEBI:29101"/>
        <note>structural</note>
    </ligand>
</feature>
<dbReference type="GO" id="GO:0062054">
    <property type="term" value="F:fluoride channel activity"/>
    <property type="evidence" value="ECO:0007669"/>
    <property type="project" value="UniProtKB-UniRule"/>
</dbReference>
<dbReference type="EMBL" id="JACHXK010000031">
    <property type="protein sequence ID" value="MBB3114415.1"/>
    <property type="molecule type" value="Genomic_DNA"/>
</dbReference>
<comment type="caution">
    <text evidence="11">The sequence shown here is derived from an EMBL/GenBank/DDBJ whole genome shotgun (WGS) entry which is preliminary data.</text>
</comment>
<evidence type="ECO:0000313" key="12">
    <source>
        <dbReference type="Proteomes" id="UP000570361"/>
    </source>
</evidence>
<dbReference type="GO" id="GO:0140114">
    <property type="term" value="P:cellular detoxification of fluoride"/>
    <property type="evidence" value="ECO:0007669"/>
    <property type="project" value="UniProtKB-UniRule"/>
</dbReference>
<evidence type="ECO:0000256" key="5">
    <source>
        <dbReference type="ARBA" id="ARBA00023136"/>
    </source>
</evidence>
<feature type="transmembrane region" description="Helical" evidence="10">
    <location>
        <begin position="6"/>
        <end position="25"/>
    </location>
</feature>
<evidence type="ECO:0000256" key="1">
    <source>
        <dbReference type="ARBA" id="ARBA00004651"/>
    </source>
</evidence>
<feature type="transmembrane region" description="Helical" evidence="10">
    <location>
        <begin position="99"/>
        <end position="122"/>
    </location>
</feature>
<dbReference type="GO" id="GO:0005886">
    <property type="term" value="C:plasma membrane"/>
    <property type="evidence" value="ECO:0007669"/>
    <property type="project" value="UniProtKB-SubCell"/>
</dbReference>
<dbReference type="PANTHER" id="PTHR28259:SF1">
    <property type="entry name" value="FLUORIDE EXPORT PROTEIN 1-RELATED"/>
    <property type="match status" value="1"/>
</dbReference>
<organism evidence="11 12">
    <name type="scientific">Paenibacillus phyllosphaerae</name>
    <dbReference type="NCBI Taxonomy" id="274593"/>
    <lineage>
        <taxon>Bacteria</taxon>
        <taxon>Bacillati</taxon>
        <taxon>Bacillota</taxon>
        <taxon>Bacilli</taxon>
        <taxon>Bacillales</taxon>
        <taxon>Paenibacillaceae</taxon>
        <taxon>Paenibacillus</taxon>
    </lineage>
</organism>
<keyword evidence="3 10" id="KW-0812">Transmembrane</keyword>
<comment type="catalytic activity">
    <reaction evidence="8">
        <text>fluoride(in) = fluoride(out)</text>
        <dbReference type="Rhea" id="RHEA:76159"/>
        <dbReference type="ChEBI" id="CHEBI:17051"/>
    </reaction>
    <physiologicalReaction direction="left-to-right" evidence="8">
        <dbReference type="Rhea" id="RHEA:76160"/>
    </physiologicalReaction>
</comment>
<dbReference type="HAMAP" id="MF_00454">
    <property type="entry name" value="FluC"/>
    <property type="match status" value="1"/>
</dbReference>
<evidence type="ECO:0000256" key="7">
    <source>
        <dbReference type="ARBA" id="ARBA00035120"/>
    </source>
</evidence>
<dbReference type="AlphaFoldDB" id="A0A7W5FRD7"/>
<keyword evidence="10" id="KW-0915">Sodium</keyword>
<reference evidence="11 12" key="1">
    <citation type="submission" date="2020-08" db="EMBL/GenBank/DDBJ databases">
        <title>Genomic Encyclopedia of Type Strains, Phase III (KMG-III): the genomes of soil and plant-associated and newly described type strains.</title>
        <authorList>
            <person name="Whitman W."/>
        </authorList>
    </citation>
    <scope>NUCLEOTIDE SEQUENCE [LARGE SCALE GENOMIC DNA]</scope>
    <source>
        <strain evidence="11 12">CECT 5862</strain>
    </source>
</reference>
<evidence type="ECO:0000256" key="9">
    <source>
        <dbReference type="ARBA" id="ARBA00049940"/>
    </source>
</evidence>
<dbReference type="InterPro" id="IPR003691">
    <property type="entry name" value="FluC"/>
</dbReference>
<keyword evidence="10" id="KW-0406">Ion transport</keyword>
<feature type="transmembrane region" description="Helical" evidence="10">
    <location>
        <begin position="63"/>
        <end position="87"/>
    </location>
</feature>
<feature type="transmembrane region" description="Helical" evidence="10">
    <location>
        <begin position="37"/>
        <end position="57"/>
    </location>
</feature>
<keyword evidence="10" id="KW-0479">Metal-binding</keyword>
<evidence type="ECO:0000256" key="8">
    <source>
        <dbReference type="ARBA" id="ARBA00035585"/>
    </source>
</evidence>
<accession>A0A7W5FRD7</accession>
<evidence type="ECO:0000313" key="11">
    <source>
        <dbReference type="EMBL" id="MBB3114415.1"/>
    </source>
</evidence>
<gene>
    <name evidence="10" type="primary">fluC</name>
    <name evidence="10" type="synonym">crcB</name>
    <name evidence="11" type="ORF">FHS18_006536</name>
</gene>
<dbReference type="RefSeq" id="WP_183604450.1">
    <property type="nucleotide sequence ID" value="NZ_JACHXK010000031.1"/>
</dbReference>
<keyword evidence="5 10" id="KW-0472">Membrane</keyword>
<dbReference type="Pfam" id="PF02537">
    <property type="entry name" value="CRCB"/>
    <property type="match status" value="1"/>
</dbReference>
<evidence type="ECO:0000256" key="6">
    <source>
        <dbReference type="ARBA" id="ARBA00023303"/>
    </source>
</evidence>
<evidence type="ECO:0000256" key="10">
    <source>
        <dbReference type="HAMAP-Rule" id="MF_00454"/>
    </source>
</evidence>
<comment type="subcellular location">
    <subcellularLocation>
        <location evidence="1 10">Cell membrane</location>
        <topology evidence="1 10">Multi-pass membrane protein</topology>
    </subcellularLocation>
</comment>
<dbReference type="GO" id="GO:0046872">
    <property type="term" value="F:metal ion binding"/>
    <property type="evidence" value="ECO:0007669"/>
    <property type="project" value="UniProtKB-KW"/>
</dbReference>
<evidence type="ECO:0000256" key="3">
    <source>
        <dbReference type="ARBA" id="ARBA00022692"/>
    </source>
</evidence>
<protein>
    <recommendedName>
        <fullName evidence="10">Fluoride-specific ion channel FluC</fullName>
    </recommendedName>
</protein>
<dbReference type="PANTHER" id="PTHR28259">
    <property type="entry name" value="FLUORIDE EXPORT PROTEIN 1-RELATED"/>
    <property type="match status" value="1"/>
</dbReference>
<comment type="similarity">
    <text evidence="7 10">Belongs to the fluoride channel Fluc/FEX (TC 1.A.43) family.</text>
</comment>
<keyword evidence="10" id="KW-0813">Transport</keyword>
<comment type="function">
    <text evidence="9 10">Fluoride-specific ion channel. Important for reducing fluoride concentration in the cell, thus reducing its toxicity.</text>
</comment>
<comment type="activity regulation">
    <text evidence="10">Na(+) is not transported, but it plays an essential structural role and its presence is essential for fluoride channel function.</text>
</comment>